<accession>A0A212K2Y8</accession>
<name>A0A212K2Y8_9DELT</name>
<dbReference type="AlphaFoldDB" id="A0A212K2Y8"/>
<gene>
    <name evidence="1" type="ORF">KL86DPRO_20605</name>
</gene>
<sequence length="85" mass="9969">MFESRKSVTRHNKTLANNNESLYIKYVYKYSMERFNNPCIIRNDYDTVCQRYTIAAASACGKTAMRDSYRESALFTQPPFMLGEF</sequence>
<organism evidence="1">
    <name type="scientific">uncultured delta proteobacterium</name>
    <dbReference type="NCBI Taxonomy" id="34034"/>
    <lineage>
        <taxon>Bacteria</taxon>
        <taxon>Deltaproteobacteria</taxon>
        <taxon>environmental samples</taxon>
    </lineage>
</organism>
<dbReference type="EMBL" id="FLUQ01000002">
    <property type="protein sequence ID" value="SBW06110.1"/>
    <property type="molecule type" value="Genomic_DNA"/>
</dbReference>
<evidence type="ECO:0000313" key="1">
    <source>
        <dbReference type="EMBL" id="SBW06110.1"/>
    </source>
</evidence>
<reference evidence="1" key="1">
    <citation type="submission" date="2016-04" db="EMBL/GenBank/DDBJ databases">
        <authorList>
            <person name="Evans L.H."/>
            <person name="Alamgir A."/>
            <person name="Owens N."/>
            <person name="Weber N.D."/>
            <person name="Virtaneva K."/>
            <person name="Barbian K."/>
            <person name="Babar A."/>
            <person name="Rosenke K."/>
        </authorList>
    </citation>
    <scope>NUCLEOTIDE SEQUENCE</scope>
    <source>
        <strain evidence="1">86</strain>
    </source>
</reference>
<protein>
    <submittedName>
        <fullName evidence="1">Uncharacterized protein</fullName>
    </submittedName>
</protein>
<proteinExistence type="predicted"/>